<evidence type="ECO:0000313" key="2">
    <source>
        <dbReference type="EMBL" id="KAE9992789.1"/>
    </source>
</evidence>
<dbReference type="AlphaFoldDB" id="A0A8H3VP46"/>
<sequence length="58" mass="6020">MPFPQDGQMPQPYFGGQQGGEDGNASGVLQGNSMQMGGAPNSDPGRIDFVLDAVYSSL</sequence>
<comment type="caution">
    <text evidence="2">The sequence shown here is derived from an EMBL/GenBank/DDBJ whole genome shotgun (WGS) entry which is preliminary data.</text>
</comment>
<dbReference type="EMBL" id="WNWR01000047">
    <property type="protein sequence ID" value="KAE9992789.1"/>
    <property type="molecule type" value="Genomic_DNA"/>
</dbReference>
<reference evidence="2 3" key="1">
    <citation type="submission" date="2019-07" db="EMBL/GenBank/DDBJ databases">
        <title>Venturia inaequalis Genome Resource.</title>
        <authorList>
            <person name="Lichtner F.J."/>
        </authorList>
    </citation>
    <scope>NUCLEOTIDE SEQUENCE [LARGE SCALE GENOMIC DNA]</scope>
    <source>
        <strain evidence="2 3">DMI_063113</strain>
    </source>
</reference>
<proteinExistence type="predicted"/>
<accession>A0A8H3VP46</accession>
<feature type="region of interest" description="Disordered" evidence="1">
    <location>
        <begin position="1"/>
        <end position="46"/>
    </location>
</feature>
<gene>
    <name evidence="2" type="ORF">EG327_007713</name>
</gene>
<organism evidence="2 3">
    <name type="scientific">Venturia inaequalis</name>
    <name type="common">Apple scab fungus</name>
    <dbReference type="NCBI Taxonomy" id="5025"/>
    <lineage>
        <taxon>Eukaryota</taxon>
        <taxon>Fungi</taxon>
        <taxon>Dikarya</taxon>
        <taxon>Ascomycota</taxon>
        <taxon>Pezizomycotina</taxon>
        <taxon>Dothideomycetes</taxon>
        <taxon>Pleosporomycetidae</taxon>
        <taxon>Venturiales</taxon>
        <taxon>Venturiaceae</taxon>
        <taxon>Venturia</taxon>
    </lineage>
</organism>
<evidence type="ECO:0000313" key="3">
    <source>
        <dbReference type="Proteomes" id="UP000490939"/>
    </source>
</evidence>
<protein>
    <submittedName>
        <fullName evidence="2">Uncharacterized protein</fullName>
    </submittedName>
</protein>
<evidence type="ECO:0000256" key="1">
    <source>
        <dbReference type="SAM" id="MobiDB-lite"/>
    </source>
</evidence>
<name>A0A8H3VP46_VENIN</name>
<dbReference type="Proteomes" id="UP000490939">
    <property type="component" value="Unassembled WGS sequence"/>
</dbReference>
<keyword evidence="3" id="KW-1185">Reference proteome</keyword>